<evidence type="ECO:0000313" key="3">
    <source>
        <dbReference type="Proteomes" id="UP000183656"/>
    </source>
</evidence>
<dbReference type="OrthoDB" id="8914120at2"/>
<name>A0A1I7JK94_9BURK</name>
<evidence type="ECO:0000256" key="1">
    <source>
        <dbReference type="SAM" id="Phobius"/>
    </source>
</evidence>
<keyword evidence="1" id="KW-0812">Transmembrane</keyword>
<dbReference type="EMBL" id="FPBX01000027">
    <property type="protein sequence ID" value="SFU85609.1"/>
    <property type="molecule type" value="Genomic_DNA"/>
</dbReference>
<dbReference type="RefSeq" id="WP_139235448.1">
    <property type="nucleotide sequence ID" value="NZ_CYIG01000022.1"/>
</dbReference>
<feature type="transmembrane region" description="Helical" evidence="1">
    <location>
        <begin position="69"/>
        <end position="87"/>
    </location>
</feature>
<accession>A0A1I7JK94</accession>
<dbReference type="AlphaFoldDB" id="A0A1I7JK94"/>
<dbReference type="Proteomes" id="UP000183656">
    <property type="component" value="Unassembled WGS sequence"/>
</dbReference>
<keyword evidence="1" id="KW-1133">Transmembrane helix</keyword>
<reference evidence="2 3" key="1">
    <citation type="submission" date="2016-10" db="EMBL/GenBank/DDBJ databases">
        <authorList>
            <person name="de Groot N.N."/>
        </authorList>
    </citation>
    <scope>NUCLEOTIDE SEQUENCE [LARGE SCALE GENOMIC DNA]</scope>
    <source>
        <strain evidence="2 3">R-24608</strain>
    </source>
</reference>
<protein>
    <submittedName>
        <fullName evidence="2">Uncharacterized protein</fullName>
    </submittedName>
</protein>
<keyword evidence="1" id="KW-0472">Membrane</keyword>
<proteinExistence type="predicted"/>
<dbReference type="STRING" id="343013.SAMN04489707_102738"/>
<sequence>MLKTCQKCHHPNPSSTGAEFDACPECGAIYSRVDAAQATQAAARASTPTNLERVRAAKADERQRKTLRWQYGIILACLAVAIPNWIYHEIWGAYAQQRKSERTARAADAARAAAAPVVSNSAWNGSVLQVEQYLKRHLKDPSSLEVIEWGNVVSGPGNDFMVRVKYRAKNSFGGYAIEQKVFRLDANGAVRGVSDI</sequence>
<keyword evidence="3" id="KW-1185">Reference proteome</keyword>
<gene>
    <name evidence="2" type="ORF">SAMN04489707_102738</name>
</gene>
<organism evidence="2 3">
    <name type="scientific">Paenacidovorax caeni</name>
    <dbReference type="NCBI Taxonomy" id="343013"/>
    <lineage>
        <taxon>Bacteria</taxon>
        <taxon>Pseudomonadati</taxon>
        <taxon>Pseudomonadota</taxon>
        <taxon>Betaproteobacteria</taxon>
        <taxon>Burkholderiales</taxon>
        <taxon>Comamonadaceae</taxon>
        <taxon>Paenacidovorax</taxon>
    </lineage>
</organism>
<evidence type="ECO:0000313" key="2">
    <source>
        <dbReference type="EMBL" id="SFU85609.1"/>
    </source>
</evidence>